<protein>
    <submittedName>
        <fullName evidence="2">Transcription repressor OFP13</fullName>
    </submittedName>
</protein>
<organism evidence="2 3">
    <name type="scientific">Tripterygium wilfordii</name>
    <name type="common">Thunder God vine</name>
    <dbReference type="NCBI Taxonomy" id="458696"/>
    <lineage>
        <taxon>Eukaryota</taxon>
        <taxon>Viridiplantae</taxon>
        <taxon>Streptophyta</taxon>
        <taxon>Embryophyta</taxon>
        <taxon>Tracheophyta</taxon>
        <taxon>Spermatophyta</taxon>
        <taxon>Magnoliopsida</taxon>
        <taxon>eudicotyledons</taxon>
        <taxon>Gunneridae</taxon>
        <taxon>Pentapetalae</taxon>
        <taxon>rosids</taxon>
        <taxon>fabids</taxon>
        <taxon>Celastrales</taxon>
        <taxon>Celastraceae</taxon>
        <taxon>Tripterygium</taxon>
    </lineage>
</organism>
<sequence length="103" mass="11391">MVKLPFLSKAWPSCNQPRTLSFRDNNNMFKAIYSDTPTTTTQDYSILSTNSSESASFSTLTSEDSGGDCSIETVIQGLRSKRLFFEPGESSENKEKDDDDASS</sequence>
<dbReference type="InParanoid" id="A0A7J7CTI3"/>
<evidence type="ECO:0000313" key="3">
    <source>
        <dbReference type="Proteomes" id="UP000593562"/>
    </source>
</evidence>
<name>A0A7J7CTI3_TRIWF</name>
<proteinExistence type="predicted"/>
<dbReference type="EMBL" id="JAAARO010000013">
    <property type="protein sequence ID" value="KAF5737422.1"/>
    <property type="molecule type" value="Genomic_DNA"/>
</dbReference>
<reference evidence="2 3" key="1">
    <citation type="journal article" date="2020" name="Nat. Commun.">
        <title>Genome of Tripterygium wilfordii and identification of cytochrome P450 involved in triptolide biosynthesis.</title>
        <authorList>
            <person name="Tu L."/>
            <person name="Su P."/>
            <person name="Zhang Z."/>
            <person name="Gao L."/>
            <person name="Wang J."/>
            <person name="Hu T."/>
            <person name="Zhou J."/>
            <person name="Zhang Y."/>
            <person name="Zhao Y."/>
            <person name="Liu Y."/>
            <person name="Song Y."/>
            <person name="Tong Y."/>
            <person name="Lu Y."/>
            <person name="Yang J."/>
            <person name="Xu C."/>
            <person name="Jia M."/>
            <person name="Peters R.J."/>
            <person name="Huang L."/>
            <person name="Gao W."/>
        </authorList>
    </citation>
    <scope>NUCLEOTIDE SEQUENCE [LARGE SCALE GENOMIC DNA]</scope>
    <source>
        <strain evidence="3">cv. XIE 37</strain>
        <tissue evidence="2">Leaf</tissue>
    </source>
</reference>
<dbReference type="Proteomes" id="UP000593562">
    <property type="component" value="Unassembled WGS sequence"/>
</dbReference>
<accession>A0A7J7CTI3</accession>
<keyword evidence="3" id="KW-1185">Reference proteome</keyword>
<gene>
    <name evidence="2" type="ORF">HS088_TW13G00302</name>
</gene>
<feature type="region of interest" description="Disordered" evidence="1">
    <location>
        <begin position="82"/>
        <end position="103"/>
    </location>
</feature>
<comment type="caution">
    <text evidence="2">The sequence shown here is derived from an EMBL/GenBank/DDBJ whole genome shotgun (WGS) entry which is preliminary data.</text>
</comment>
<evidence type="ECO:0000313" key="2">
    <source>
        <dbReference type="EMBL" id="KAF5737422.1"/>
    </source>
</evidence>
<evidence type="ECO:0000256" key="1">
    <source>
        <dbReference type="SAM" id="MobiDB-lite"/>
    </source>
</evidence>
<dbReference type="AlphaFoldDB" id="A0A7J7CTI3"/>